<feature type="compositionally biased region" description="Basic residues" evidence="1">
    <location>
        <begin position="317"/>
        <end position="327"/>
    </location>
</feature>
<feature type="compositionally biased region" description="Basic residues" evidence="1">
    <location>
        <begin position="299"/>
        <end position="308"/>
    </location>
</feature>
<feature type="non-terminal residue" evidence="2">
    <location>
        <position position="454"/>
    </location>
</feature>
<organism evidence="2">
    <name type="scientific">uncultured Solirubrobacterales bacterium</name>
    <dbReference type="NCBI Taxonomy" id="768556"/>
    <lineage>
        <taxon>Bacteria</taxon>
        <taxon>Bacillati</taxon>
        <taxon>Actinomycetota</taxon>
        <taxon>Thermoleophilia</taxon>
        <taxon>Solirubrobacterales</taxon>
        <taxon>environmental samples</taxon>
    </lineage>
</organism>
<evidence type="ECO:0000313" key="2">
    <source>
        <dbReference type="EMBL" id="CAA9488854.1"/>
    </source>
</evidence>
<dbReference type="EMBL" id="CADCVV010000047">
    <property type="protein sequence ID" value="CAA9488854.1"/>
    <property type="molecule type" value="Genomic_DNA"/>
</dbReference>
<feature type="compositionally biased region" description="Basic and acidic residues" evidence="1">
    <location>
        <begin position="267"/>
        <end position="298"/>
    </location>
</feature>
<evidence type="ECO:0000256" key="1">
    <source>
        <dbReference type="SAM" id="MobiDB-lite"/>
    </source>
</evidence>
<feature type="region of interest" description="Disordered" evidence="1">
    <location>
        <begin position="69"/>
        <end position="106"/>
    </location>
</feature>
<feature type="region of interest" description="Disordered" evidence="1">
    <location>
        <begin position="164"/>
        <end position="344"/>
    </location>
</feature>
<accession>A0A6J4S3H4</accession>
<sequence>GRRRCDGRRSARPQAHCCGGRDRQCGRVVRLRRLRLPRRDHRPGLLPGRPEQPGLRDLRRLCRRAGHAAGRRDLLRSARRPSRAPDHAGHDDDPHGRSELRDRPAPLVRDVRHRRFDPALRLPTHPGLLDRRRVRRRDDLRGRAFAGQTARLPHELAGVRHARRLRPRIGNRDRAHACPPTRELPQLRVADPLPHRRSTRSRRPLPAPQAQRDAGVRAEPIRGRGRGPGPRRRRPGQGDVCRPPACAARLHRPRHRLQRRRLHAPHLHADLSQREPPLRPDAGARARPRGDGGHDGHDRPRRLPVRSRRAAEDHPRRGARLPHRVHPRLSDHPEPHGHGHLRRATPARPRAGLLHRHDAGDAAGALSDAHPLHRTVDRLQHRSRGIWRHDADHRRRAHRGDRQPADARLLPHVRRSMRRARGALHGRDRAPFAQGLLADRGERRGGARGGVRLL</sequence>
<dbReference type="AlphaFoldDB" id="A0A6J4S3H4"/>
<feature type="compositionally biased region" description="Basic and acidic residues" evidence="1">
    <location>
        <begin position="328"/>
        <end position="337"/>
    </location>
</feature>
<feature type="compositionally biased region" description="Basic residues" evidence="1">
    <location>
        <begin position="223"/>
        <end position="235"/>
    </location>
</feature>
<feature type="non-terminal residue" evidence="2">
    <location>
        <position position="1"/>
    </location>
</feature>
<protein>
    <submittedName>
        <fullName evidence="2">L-Proline/Glycine betaine transporter ProP</fullName>
    </submittedName>
</protein>
<proteinExistence type="predicted"/>
<name>A0A6J4S3H4_9ACTN</name>
<reference evidence="2" key="1">
    <citation type="submission" date="2020-02" db="EMBL/GenBank/DDBJ databases">
        <authorList>
            <person name="Meier V. D."/>
        </authorList>
    </citation>
    <scope>NUCLEOTIDE SEQUENCE</scope>
    <source>
        <strain evidence="2">AVDCRST_MAG17</strain>
    </source>
</reference>
<gene>
    <name evidence="2" type="ORF">AVDCRST_MAG17-654</name>
</gene>
<feature type="compositionally biased region" description="Basic and acidic residues" evidence="1">
    <location>
        <begin position="83"/>
        <end position="104"/>
    </location>
</feature>
<feature type="compositionally biased region" description="Basic residues" evidence="1">
    <location>
        <begin position="249"/>
        <end position="266"/>
    </location>
</feature>